<dbReference type="InterPro" id="IPR001841">
    <property type="entry name" value="Znf_RING"/>
</dbReference>
<dbReference type="PROSITE" id="PS50089">
    <property type="entry name" value="ZF_RING_2"/>
    <property type="match status" value="1"/>
</dbReference>
<evidence type="ECO:0000313" key="5">
    <source>
        <dbReference type="Proteomes" id="UP000799291"/>
    </source>
</evidence>
<dbReference type="GO" id="GO:0008270">
    <property type="term" value="F:zinc ion binding"/>
    <property type="evidence" value="ECO:0007669"/>
    <property type="project" value="UniProtKB-KW"/>
</dbReference>
<keyword evidence="1" id="KW-0863">Zinc-finger</keyword>
<dbReference type="InterPro" id="IPR013083">
    <property type="entry name" value="Znf_RING/FYVE/PHD"/>
</dbReference>
<keyword evidence="1" id="KW-0479">Metal-binding</keyword>
<dbReference type="Proteomes" id="UP000799291">
    <property type="component" value="Unassembled WGS sequence"/>
</dbReference>
<dbReference type="AlphaFoldDB" id="A0A6G1JIY9"/>
<gene>
    <name evidence="4" type="ORF">K458DRAFT_412938</name>
</gene>
<proteinExistence type="predicted"/>
<name>A0A6G1JIY9_9PLEO</name>
<dbReference type="Gene3D" id="3.30.40.10">
    <property type="entry name" value="Zinc/RING finger domain, C3HC4 (zinc finger)"/>
    <property type="match status" value="1"/>
</dbReference>
<evidence type="ECO:0000256" key="2">
    <source>
        <dbReference type="SAM" id="MobiDB-lite"/>
    </source>
</evidence>
<protein>
    <recommendedName>
        <fullName evidence="3">RING-type domain-containing protein</fullName>
    </recommendedName>
</protein>
<keyword evidence="5" id="KW-1185">Reference proteome</keyword>
<dbReference type="SUPFAM" id="SSF57850">
    <property type="entry name" value="RING/U-box"/>
    <property type="match status" value="1"/>
</dbReference>
<keyword evidence="1" id="KW-0862">Zinc</keyword>
<evidence type="ECO:0000259" key="3">
    <source>
        <dbReference type="PROSITE" id="PS50089"/>
    </source>
</evidence>
<evidence type="ECO:0000313" key="4">
    <source>
        <dbReference type="EMBL" id="KAF2690109.1"/>
    </source>
</evidence>
<feature type="region of interest" description="Disordered" evidence="2">
    <location>
        <begin position="12"/>
        <end position="39"/>
    </location>
</feature>
<accession>A0A6G1JIY9</accession>
<feature type="domain" description="RING-type" evidence="3">
    <location>
        <begin position="186"/>
        <end position="236"/>
    </location>
</feature>
<evidence type="ECO:0000256" key="1">
    <source>
        <dbReference type="PROSITE-ProRule" id="PRU00175"/>
    </source>
</evidence>
<dbReference type="OrthoDB" id="3800767at2759"/>
<organism evidence="4 5">
    <name type="scientific">Lentithecium fluviatile CBS 122367</name>
    <dbReference type="NCBI Taxonomy" id="1168545"/>
    <lineage>
        <taxon>Eukaryota</taxon>
        <taxon>Fungi</taxon>
        <taxon>Dikarya</taxon>
        <taxon>Ascomycota</taxon>
        <taxon>Pezizomycotina</taxon>
        <taxon>Dothideomycetes</taxon>
        <taxon>Pleosporomycetidae</taxon>
        <taxon>Pleosporales</taxon>
        <taxon>Massarineae</taxon>
        <taxon>Lentitheciaceae</taxon>
        <taxon>Lentithecium</taxon>
    </lineage>
</organism>
<dbReference type="EMBL" id="MU005571">
    <property type="protein sequence ID" value="KAF2690109.1"/>
    <property type="molecule type" value="Genomic_DNA"/>
</dbReference>
<dbReference type="Pfam" id="PF13639">
    <property type="entry name" value="zf-RING_2"/>
    <property type="match status" value="1"/>
</dbReference>
<reference evidence="4" key="1">
    <citation type="journal article" date="2020" name="Stud. Mycol.">
        <title>101 Dothideomycetes genomes: a test case for predicting lifestyles and emergence of pathogens.</title>
        <authorList>
            <person name="Haridas S."/>
            <person name="Albert R."/>
            <person name="Binder M."/>
            <person name="Bloem J."/>
            <person name="Labutti K."/>
            <person name="Salamov A."/>
            <person name="Andreopoulos B."/>
            <person name="Baker S."/>
            <person name="Barry K."/>
            <person name="Bills G."/>
            <person name="Bluhm B."/>
            <person name="Cannon C."/>
            <person name="Castanera R."/>
            <person name="Culley D."/>
            <person name="Daum C."/>
            <person name="Ezra D."/>
            <person name="Gonzalez J."/>
            <person name="Henrissat B."/>
            <person name="Kuo A."/>
            <person name="Liang C."/>
            <person name="Lipzen A."/>
            <person name="Lutzoni F."/>
            <person name="Magnuson J."/>
            <person name="Mondo S."/>
            <person name="Nolan M."/>
            <person name="Ohm R."/>
            <person name="Pangilinan J."/>
            <person name="Park H.-J."/>
            <person name="Ramirez L."/>
            <person name="Alfaro M."/>
            <person name="Sun H."/>
            <person name="Tritt A."/>
            <person name="Yoshinaga Y."/>
            <person name="Zwiers L.-H."/>
            <person name="Turgeon B."/>
            <person name="Goodwin S."/>
            <person name="Spatafora J."/>
            <person name="Crous P."/>
            <person name="Grigoriev I."/>
        </authorList>
    </citation>
    <scope>NUCLEOTIDE SEQUENCE</scope>
    <source>
        <strain evidence="4">CBS 122367</strain>
    </source>
</reference>
<sequence length="320" mass="36544">MANNIPSWLNNVPPGGTFSAENPYEARASTSGSPPVVVQQPPPAEPLILPADVLEMHDRIDFVRNRIIRQSHFVATLGFRLRPNYQVKDIEELLYEAGALKRDTKLTPDDLKSEQLAAWLREFNLYLPGSPALLPTGNLPPRVASRTIQIPSRLGYTSPTITSFLMHHLTPLFPGHPEYPEPGERCSICYDPYSAAHEPILITNCSRCRGHMFGYICLRKWISSGRTGFNQCPVCRTMWFRKRRYELRRIERQWREIEEREEEAIRREEEAFGVAMVGLREDMLRTRARRVLVEGVLVAGGVAGWALRSGAEWFRRGLGY</sequence>